<name>A0ABX0SEI9_9ACTN</name>
<keyword evidence="3" id="KW-1185">Reference proteome</keyword>
<keyword evidence="2" id="KW-0238">DNA-binding</keyword>
<reference evidence="2 3" key="1">
    <citation type="submission" date="2020-02" db="EMBL/GenBank/DDBJ databases">
        <title>Sequencing the genomes of 1000 actinobacteria strains.</title>
        <authorList>
            <person name="Klenk H.-P."/>
        </authorList>
    </citation>
    <scope>NUCLEOTIDE SEQUENCE [LARGE SCALE GENOMIC DNA]</scope>
    <source>
        <strain evidence="2 3">DSM 19609</strain>
    </source>
</reference>
<dbReference type="PANTHER" id="PTHR33164">
    <property type="entry name" value="TRANSCRIPTIONAL REGULATOR, MARR FAMILY"/>
    <property type="match status" value="1"/>
</dbReference>
<dbReference type="SUPFAM" id="SSF46785">
    <property type="entry name" value="Winged helix' DNA-binding domain"/>
    <property type="match status" value="1"/>
</dbReference>
<sequence>MRRRGEGRSSARELAEAWAREGRNPHTIELATLLRRVTAQVTGDADAVLAARGLSRGQFDVLAALHRARKDSGAGLTQAELADQMTLSPPGMQKRLATLYELGLLERDVDPADARRLVIRLSASGQELLDGVLDAFFDAEDRSLRGLNSRDRSQLIRLLRRMTGDDDRT</sequence>
<dbReference type="Gene3D" id="1.10.10.10">
    <property type="entry name" value="Winged helix-like DNA-binding domain superfamily/Winged helix DNA-binding domain"/>
    <property type="match status" value="1"/>
</dbReference>
<dbReference type="GO" id="GO:0003677">
    <property type="term" value="F:DNA binding"/>
    <property type="evidence" value="ECO:0007669"/>
    <property type="project" value="UniProtKB-KW"/>
</dbReference>
<dbReference type="EMBL" id="JAAMOZ010000001">
    <property type="protein sequence ID" value="NIH56802.1"/>
    <property type="molecule type" value="Genomic_DNA"/>
</dbReference>
<dbReference type="PANTHER" id="PTHR33164:SF104">
    <property type="entry name" value="TRANSCRIPTIONAL REGULATORY PROTEIN"/>
    <property type="match status" value="1"/>
</dbReference>
<evidence type="ECO:0000313" key="3">
    <source>
        <dbReference type="Proteomes" id="UP000749311"/>
    </source>
</evidence>
<accession>A0ABX0SEI9</accession>
<feature type="domain" description="HTH marR-type" evidence="1">
    <location>
        <begin position="27"/>
        <end position="164"/>
    </location>
</feature>
<dbReference type="SMART" id="SM00347">
    <property type="entry name" value="HTH_MARR"/>
    <property type="match status" value="1"/>
</dbReference>
<dbReference type="PROSITE" id="PS50995">
    <property type="entry name" value="HTH_MARR_2"/>
    <property type="match status" value="1"/>
</dbReference>
<dbReference type="RefSeq" id="WP_167166017.1">
    <property type="nucleotide sequence ID" value="NZ_BAAAOO010000015.1"/>
</dbReference>
<dbReference type="Pfam" id="PF12802">
    <property type="entry name" value="MarR_2"/>
    <property type="match status" value="1"/>
</dbReference>
<comment type="caution">
    <text evidence="2">The sequence shown here is derived from an EMBL/GenBank/DDBJ whole genome shotgun (WGS) entry which is preliminary data.</text>
</comment>
<dbReference type="InterPro" id="IPR036388">
    <property type="entry name" value="WH-like_DNA-bd_sf"/>
</dbReference>
<dbReference type="InterPro" id="IPR000835">
    <property type="entry name" value="HTH_MarR-typ"/>
</dbReference>
<dbReference type="InterPro" id="IPR036390">
    <property type="entry name" value="WH_DNA-bd_sf"/>
</dbReference>
<organism evidence="2 3">
    <name type="scientific">Brooklawnia cerclae</name>
    <dbReference type="NCBI Taxonomy" id="349934"/>
    <lineage>
        <taxon>Bacteria</taxon>
        <taxon>Bacillati</taxon>
        <taxon>Actinomycetota</taxon>
        <taxon>Actinomycetes</taxon>
        <taxon>Propionibacteriales</taxon>
        <taxon>Propionibacteriaceae</taxon>
        <taxon>Brooklawnia</taxon>
    </lineage>
</organism>
<proteinExistence type="predicted"/>
<evidence type="ECO:0000259" key="1">
    <source>
        <dbReference type="PROSITE" id="PS50995"/>
    </source>
</evidence>
<evidence type="ECO:0000313" key="2">
    <source>
        <dbReference type="EMBL" id="NIH56802.1"/>
    </source>
</evidence>
<dbReference type="InterPro" id="IPR039422">
    <property type="entry name" value="MarR/SlyA-like"/>
</dbReference>
<dbReference type="Proteomes" id="UP000749311">
    <property type="component" value="Unassembled WGS sequence"/>
</dbReference>
<protein>
    <submittedName>
        <fullName evidence="2">DNA-binding MarR family transcriptional regulator</fullName>
    </submittedName>
</protein>
<gene>
    <name evidence="2" type="ORF">FB473_001447</name>
</gene>